<dbReference type="PANTHER" id="PTHR43731:SF30">
    <property type="entry name" value="RHOMBOID-LIKE PROTEIN 9, CHLOROPLASTIC"/>
    <property type="match status" value="1"/>
</dbReference>
<dbReference type="Proteomes" id="UP000504610">
    <property type="component" value="Chromosome 4"/>
</dbReference>
<name>A0A6J0NJU4_RAPSA</name>
<feature type="transmembrane region" description="Helical" evidence="7">
    <location>
        <begin position="272"/>
        <end position="294"/>
    </location>
</feature>
<feature type="compositionally biased region" description="Polar residues" evidence="6">
    <location>
        <begin position="163"/>
        <end position="172"/>
    </location>
</feature>
<organism evidence="9 10">
    <name type="scientific">Raphanus sativus</name>
    <name type="common">Radish</name>
    <name type="synonym">Raphanus raphanistrum var. sativus</name>
    <dbReference type="NCBI Taxonomy" id="3726"/>
    <lineage>
        <taxon>Eukaryota</taxon>
        <taxon>Viridiplantae</taxon>
        <taxon>Streptophyta</taxon>
        <taxon>Embryophyta</taxon>
        <taxon>Tracheophyta</taxon>
        <taxon>Spermatophyta</taxon>
        <taxon>Magnoliopsida</taxon>
        <taxon>eudicotyledons</taxon>
        <taxon>Gunneridae</taxon>
        <taxon>Pentapetalae</taxon>
        <taxon>rosids</taxon>
        <taxon>malvids</taxon>
        <taxon>Brassicales</taxon>
        <taxon>Brassicaceae</taxon>
        <taxon>Brassiceae</taxon>
        <taxon>Raphanus</taxon>
    </lineage>
</organism>
<proteinExistence type="inferred from homology"/>
<evidence type="ECO:0000256" key="2">
    <source>
        <dbReference type="ARBA" id="ARBA00009045"/>
    </source>
</evidence>
<comment type="similarity">
    <text evidence="2">Belongs to the peptidase S54 family.</text>
</comment>
<dbReference type="FunFam" id="1.20.1540.10:FF:000017">
    <property type="entry name" value="RHOMBOID-like protein 9, chloroplastic"/>
    <property type="match status" value="1"/>
</dbReference>
<dbReference type="RefSeq" id="XP_018484039.1">
    <property type="nucleotide sequence ID" value="XM_018628537.2"/>
</dbReference>
<dbReference type="GO" id="GO:0004252">
    <property type="term" value="F:serine-type endopeptidase activity"/>
    <property type="evidence" value="ECO:0007669"/>
    <property type="project" value="InterPro"/>
</dbReference>
<feature type="region of interest" description="Disordered" evidence="6">
    <location>
        <begin position="152"/>
        <end position="180"/>
    </location>
</feature>
<sequence>MALFPLHHEFPCKDHVFQHGTSTGQLFSSARTFPCPAFDVLMKAAVTSSCTSGLKHSTTALGRDCRVKKSYMRSIPYCLSSRGKLCLVRASSESENINERLKLLDSYFGKLQGGDEKQPSISTGGQKAKLNAETELESLRVYLEKQQKEGGSAASKLKKADIKSNNNNNSPFQQLDDDEEDQGEDTLNFYTVSILAAINVGVCLFEAAAPVRNNEMGLLSLPLLYGAKINDLIVAGEWWRLVTPMFLHSGIPHVALSSWALLTFGPKVCRDYGIFTFCLIYILGGVSGNFMSFLLTPDPTVGGTGPAFALIGAWLVDQSQNKEMIKRDEYEDLFNKAIVMTGLGLILSHFGPIDDWTNLGALVAGIVYGYFTCPVLQFGRGSERPEGIVTVGQEKQNSGDPCKSLLVFVVFVAVLVTCVLVLGDGPLDFPTYDDVVYSLI</sequence>
<evidence type="ECO:0000256" key="6">
    <source>
        <dbReference type="SAM" id="MobiDB-lite"/>
    </source>
</evidence>
<dbReference type="OrthoDB" id="418595at2759"/>
<dbReference type="GeneID" id="108854870"/>
<evidence type="ECO:0000256" key="3">
    <source>
        <dbReference type="ARBA" id="ARBA00022692"/>
    </source>
</evidence>
<evidence type="ECO:0000256" key="5">
    <source>
        <dbReference type="ARBA" id="ARBA00023136"/>
    </source>
</evidence>
<dbReference type="GO" id="GO:0016020">
    <property type="term" value="C:membrane"/>
    <property type="evidence" value="ECO:0007669"/>
    <property type="project" value="UniProtKB-SubCell"/>
</dbReference>
<keyword evidence="5 7" id="KW-0472">Membrane</keyword>
<keyword evidence="9" id="KW-1185">Reference proteome</keyword>
<dbReference type="InterPro" id="IPR050925">
    <property type="entry name" value="Rhomboid_protease_S54"/>
</dbReference>
<keyword evidence="4 7" id="KW-1133">Transmembrane helix</keyword>
<feature type="domain" description="Peptidase S54 rhomboid" evidence="8">
    <location>
        <begin position="236"/>
        <end position="373"/>
    </location>
</feature>
<feature type="transmembrane region" description="Helical" evidence="7">
    <location>
        <begin position="300"/>
        <end position="316"/>
    </location>
</feature>
<dbReference type="RefSeq" id="XP_018484038.1">
    <property type="nucleotide sequence ID" value="XM_018628536.2"/>
</dbReference>
<keyword evidence="3 7" id="KW-0812">Transmembrane</keyword>
<evidence type="ECO:0000256" key="4">
    <source>
        <dbReference type="ARBA" id="ARBA00022989"/>
    </source>
</evidence>
<protein>
    <submittedName>
        <fullName evidence="10 11">RHOMBOID-like protein 9, chloroplastic isoform X1</fullName>
    </submittedName>
</protein>
<dbReference type="Gene3D" id="1.20.1540.10">
    <property type="entry name" value="Rhomboid-like"/>
    <property type="match status" value="1"/>
</dbReference>
<feature type="transmembrane region" description="Helical" evidence="7">
    <location>
        <begin position="405"/>
        <end position="423"/>
    </location>
</feature>
<reference evidence="10 11" key="2">
    <citation type="submission" date="2025-04" db="UniProtKB">
        <authorList>
            <consortium name="RefSeq"/>
        </authorList>
    </citation>
    <scope>IDENTIFICATION</scope>
    <source>
        <tissue evidence="10 11">Leaf</tissue>
    </source>
</reference>
<dbReference type="SUPFAM" id="SSF144091">
    <property type="entry name" value="Rhomboid-like"/>
    <property type="match status" value="1"/>
</dbReference>
<reference evidence="9" key="1">
    <citation type="journal article" date="2019" name="Database">
        <title>The radish genome database (RadishGD): an integrated information resource for radish genomics.</title>
        <authorList>
            <person name="Yu H.J."/>
            <person name="Baek S."/>
            <person name="Lee Y.J."/>
            <person name="Cho A."/>
            <person name="Mun J.H."/>
        </authorList>
    </citation>
    <scope>NUCLEOTIDE SEQUENCE [LARGE SCALE GENOMIC DNA]</scope>
    <source>
        <strain evidence="9">cv. WK10039</strain>
    </source>
</reference>
<gene>
    <name evidence="10 11" type="primary">LOC108854870</name>
</gene>
<dbReference type="PANTHER" id="PTHR43731">
    <property type="entry name" value="RHOMBOID PROTEASE"/>
    <property type="match status" value="1"/>
</dbReference>
<dbReference type="InterPro" id="IPR035952">
    <property type="entry name" value="Rhomboid-like_sf"/>
</dbReference>
<evidence type="ECO:0000313" key="11">
    <source>
        <dbReference type="RefSeq" id="XP_018484039.1"/>
    </source>
</evidence>
<dbReference type="InterPro" id="IPR022764">
    <property type="entry name" value="Peptidase_S54_rhomboid_dom"/>
</dbReference>
<evidence type="ECO:0000259" key="8">
    <source>
        <dbReference type="Pfam" id="PF01694"/>
    </source>
</evidence>
<feature type="transmembrane region" description="Helical" evidence="7">
    <location>
        <begin position="245"/>
        <end position="265"/>
    </location>
</feature>
<dbReference type="AlphaFoldDB" id="A0A6J0NJU4"/>
<evidence type="ECO:0000313" key="9">
    <source>
        <dbReference type="Proteomes" id="UP000504610"/>
    </source>
</evidence>
<accession>A0A6J0NJU4</accession>
<evidence type="ECO:0000256" key="7">
    <source>
        <dbReference type="SAM" id="Phobius"/>
    </source>
</evidence>
<comment type="subcellular location">
    <subcellularLocation>
        <location evidence="1">Membrane</location>
        <topology evidence="1">Multi-pass membrane protein</topology>
    </subcellularLocation>
</comment>
<dbReference type="Pfam" id="PF01694">
    <property type="entry name" value="Rhomboid"/>
    <property type="match status" value="1"/>
</dbReference>
<evidence type="ECO:0000256" key="1">
    <source>
        <dbReference type="ARBA" id="ARBA00004141"/>
    </source>
</evidence>
<dbReference type="KEGG" id="rsz:108854870"/>
<evidence type="ECO:0000313" key="10">
    <source>
        <dbReference type="RefSeq" id="XP_018484038.1"/>
    </source>
</evidence>